<evidence type="ECO:0000313" key="8">
    <source>
        <dbReference type="EMBL" id="MBB6092470.1"/>
    </source>
</evidence>
<accession>A0A841HJJ0</accession>
<proteinExistence type="inferred from homology"/>
<evidence type="ECO:0000313" key="9">
    <source>
        <dbReference type="Proteomes" id="UP000588068"/>
    </source>
</evidence>
<keyword evidence="6 7" id="KW-0472">Membrane</keyword>
<organism evidence="8 9">
    <name type="scientific">Povalibacter uvarum</name>
    <dbReference type="NCBI Taxonomy" id="732238"/>
    <lineage>
        <taxon>Bacteria</taxon>
        <taxon>Pseudomonadati</taxon>
        <taxon>Pseudomonadota</taxon>
        <taxon>Gammaproteobacteria</taxon>
        <taxon>Steroidobacterales</taxon>
        <taxon>Steroidobacteraceae</taxon>
        <taxon>Povalibacter</taxon>
    </lineage>
</organism>
<keyword evidence="9" id="KW-1185">Reference proteome</keyword>
<feature type="transmembrane region" description="Helical" evidence="7">
    <location>
        <begin position="45"/>
        <end position="62"/>
    </location>
</feature>
<dbReference type="Pfam" id="PF07681">
    <property type="entry name" value="DoxX"/>
    <property type="match status" value="1"/>
</dbReference>
<evidence type="ECO:0000256" key="6">
    <source>
        <dbReference type="ARBA" id="ARBA00023136"/>
    </source>
</evidence>
<dbReference type="EMBL" id="JACHHZ010000002">
    <property type="protein sequence ID" value="MBB6092470.1"/>
    <property type="molecule type" value="Genomic_DNA"/>
</dbReference>
<gene>
    <name evidence="8" type="ORF">HNQ60_001348</name>
</gene>
<dbReference type="PANTHER" id="PTHR33452:SF1">
    <property type="entry name" value="INNER MEMBRANE PROTEIN YPHA-RELATED"/>
    <property type="match status" value="1"/>
</dbReference>
<comment type="subcellular location">
    <subcellularLocation>
        <location evidence="1">Cell membrane</location>
        <topology evidence="1">Multi-pass membrane protein</topology>
    </subcellularLocation>
</comment>
<sequence length="127" mass="13319">MNESTGKLILRLALGILILLHGIAKMTGGIGFISGTVQSAGLPAFLAYGVYVGEVIAPIMVLIGWHSRIGAAIIAVNMLFAIGLVHRAEFGSLSQTGGWALELQGMFLFVAIALVLLGPGRFSINQK</sequence>
<dbReference type="RefSeq" id="WP_184330267.1">
    <property type="nucleotide sequence ID" value="NZ_JACHHZ010000002.1"/>
</dbReference>
<name>A0A841HJJ0_9GAMM</name>
<evidence type="ECO:0000256" key="4">
    <source>
        <dbReference type="ARBA" id="ARBA00022692"/>
    </source>
</evidence>
<evidence type="ECO:0000256" key="2">
    <source>
        <dbReference type="ARBA" id="ARBA00006679"/>
    </source>
</evidence>
<feature type="transmembrane region" description="Helical" evidence="7">
    <location>
        <begin position="106"/>
        <end position="124"/>
    </location>
</feature>
<protein>
    <submittedName>
        <fullName evidence="8">Putative oxidoreductase</fullName>
    </submittedName>
</protein>
<dbReference type="PANTHER" id="PTHR33452">
    <property type="entry name" value="OXIDOREDUCTASE CATD-RELATED"/>
    <property type="match status" value="1"/>
</dbReference>
<keyword evidence="3" id="KW-1003">Cell membrane</keyword>
<reference evidence="8 9" key="1">
    <citation type="submission" date="2020-08" db="EMBL/GenBank/DDBJ databases">
        <title>Genomic Encyclopedia of Type Strains, Phase IV (KMG-IV): sequencing the most valuable type-strain genomes for metagenomic binning, comparative biology and taxonomic classification.</title>
        <authorList>
            <person name="Goeker M."/>
        </authorList>
    </citation>
    <scope>NUCLEOTIDE SEQUENCE [LARGE SCALE GENOMIC DNA]</scope>
    <source>
        <strain evidence="8 9">DSM 26723</strain>
    </source>
</reference>
<feature type="transmembrane region" description="Helical" evidence="7">
    <location>
        <begin position="12"/>
        <end position="33"/>
    </location>
</feature>
<dbReference type="GO" id="GO:0005886">
    <property type="term" value="C:plasma membrane"/>
    <property type="evidence" value="ECO:0007669"/>
    <property type="project" value="UniProtKB-SubCell"/>
</dbReference>
<dbReference type="InterPro" id="IPR032808">
    <property type="entry name" value="DoxX"/>
</dbReference>
<keyword evidence="4 7" id="KW-0812">Transmembrane</keyword>
<evidence type="ECO:0000256" key="5">
    <source>
        <dbReference type="ARBA" id="ARBA00022989"/>
    </source>
</evidence>
<dbReference type="InterPro" id="IPR051907">
    <property type="entry name" value="DoxX-like_oxidoreductase"/>
</dbReference>
<feature type="transmembrane region" description="Helical" evidence="7">
    <location>
        <begin position="69"/>
        <end position="86"/>
    </location>
</feature>
<dbReference type="AlphaFoldDB" id="A0A841HJJ0"/>
<evidence type="ECO:0000256" key="1">
    <source>
        <dbReference type="ARBA" id="ARBA00004651"/>
    </source>
</evidence>
<comment type="caution">
    <text evidence="8">The sequence shown here is derived from an EMBL/GenBank/DDBJ whole genome shotgun (WGS) entry which is preliminary data.</text>
</comment>
<evidence type="ECO:0000256" key="7">
    <source>
        <dbReference type="SAM" id="Phobius"/>
    </source>
</evidence>
<keyword evidence="5 7" id="KW-1133">Transmembrane helix</keyword>
<dbReference type="Proteomes" id="UP000588068">
    <property type="component" value="Unassembled WGS sequence"/>
</dbReference>
<comment type="similarity">
    <text evidence="2">Belongs to the DoxX family.</text>
</comment>
<evidence type="ECO:0000256" key="3">
    <source>
        <dbReference type="ARBA" id="ARBA00022475"/>
    </source>
</evidence>